<comment type="subcellular location">
    <subcellularLocation>
        <location evidence="1">Cell membrane</location>
        <topology evidence="1">Multi-pass membrane protein</topology>
    </subcellularLocation>
</comment>
<dbReference type="InterPro" id="IPR051791">
    <property type="entry name" value="Pra-immunoreactive"/>
</dbReference>
<dbReference type="RefSeq" id="WP_116021795.1">
    <property type="nucleotide sequence ID" value="NZ_QTTT01000001.1"/>
</dbReference>
<dbReference type="InterPro" id="IPR010432">
    <property type="entry name" value="RDD"/>
</dbReference>
<gene>
    <name evidence="9" type="ORF">DFJ69_1519</name>
</gene>
<name>A0A3D9SSZ7_9ACTN</name>
<feature type="region of interest" description="Disordered" evidence="6">
    <location>
        <begin position="1"/>
        <end position="80"/>
    </location>
</feature>
<evidence type="ECO:0000256" key="1">
    <source>
        <dbReference type="ARBA" id="ARBA00004651"/>
    </source>
</evidence>
<dbReference type="AlphaFoldDB" id="A0A3D9SSZ7"/>
<evidence type="ECO:0000259" key="8">
    <source>
        <dbReference type="Pfam" id="PF06271"/>
    </source>
</evidence>
<dbReference type="EMBL" id="QTTT01000001">
    <property type="protein sequence ID" value="REE96095.1"/>
    <property type="molecule type" value="Genomic_DNA"/>
</dbReference>
<feature type="compositionally biased region" description="Pro residues" evidence="6">
    <location>
        <begin position="1"/>
        <end position="55"/>
    </location>
</feature>
<keyword evidence="10" id="KW-1185">Reference proteome</keyword>
<dbReference type="PANTHER" id="PTHR36115:SF4">
    <property type="entry name" value="MEMBRANE PROTEIN"/>
    <property type="match status" value="1"/>
</dbReference>
<comment type="caution">
    <text evidence="9">The sequence shown here is derived from an EMBL/GenBank/DDBJ whole genome shotgun (WGS) entry which is preliminary data.</text>
</comment>
<keyword evidence="2" id="KW-1003">Cell membrane</keyword>
<evidence type="ECO:0000256" key="5">
    <source>
        <dbReference type="ARBA" id="ARBA00023136"/>
    </source>
</evidence>
<dbReference type="Proteomes" id="UP000256661">
    <property type="component" value="Unassembled WGS sequence"/>
</dbReference>
<protein>
    <submittedName>
        <fullName evidence="9">Putative RDD family membrane protein YckC</fullName>
    </submittedName>
</protein>
<evidence type="ECO:0000313" key="9">
    <source>
        <dbReference type="EMBL" id="REE96095.1"/>
    </source>
</evidence>
<evidence type="ECO:0000256" key="7">
    <source>
        <dbReference type="SAM" id="Phobius"/>
    </source>
</evidence>
<dbReference type="PANTHER" id="PTHR36115">
    <property type="entry name" value="PROLINE-RICH ANTIGEN HOMOLOG-RELATED"/>
    <property type="match status" value="1"/>
</dbReference>
<keyword evidence="3 7" id="KW-0812">Transmembrane</keyword>
<dbReference type="GO" id="GO:0005886">
    <property type="term" value="C:plasma membrane"/>
    <property type="evidence" value="ECO:0007669"/>
    <property type="project" value="UniProtKB-SubCell"/>
</dbReference>
<feature type="compositionally biased region" description="Gly residues" evidence="6">
    <location>
        <begin position="57"/>
        <end position="80"/>
    </location>
</feature>
<keyword evidence="5 7" id="KW-0472">Membrane</keyword>
<organism evidence="9 10">
    <name type="scientific">Thermomonospora umbrina</name>
    <dbReference type="NCBI Taxonomy" id="111806"/>
    <lineage>
        <taxon>Bacteria</taxon>
        <taxon>Bacillati</taxon>
        <taxon>Actinomycetota</taxon>
        <taxon>Actinomycetes</taxon>
        <taxon>Streptosporangiales</taxon>
        <taxon>Thermomonosporaceae</taxon>
        <taxon>Thermomonospora</taxon>
    </lineage>
</organism>
<feature type="transmembrane region" description="Helical" evidence="7">
    <location>
        <begin position="99"/>
        <end position="118"/>
    </location>
</feature>
<evidence type="ECO:0000256" key="3">
    <source>
        <dbReference type="ARBA" id="ARBA00022692"/>
    </source>
</evidence>
<feature type="transmembrane region" description="Helical" evidence="7">
    <location>
        <begin position="138"/>
        <end position="157"/>
    </location>
</feature>
<feature type="domain" description="RDD" evidence="8">
    <location>
        <begin position="90"/>
        <end position="226"/>
    </location>
</feature>
<accession>A0A3D9SSZ7</accession>
<evidence type="ECO:0000256" key="2">
    <source>
        <dbReference type="ARBA" id="ARBA00022475"/>
    </source>
</evidence>
<evidence type="ECO:0000313" key="10">
    <source>
        <dbReference type="Proteomes" id="UP000256661"/>
    </source>
</evidence>
<evidence type="ECO:0000256" key="4">
    <source>
        <dbReference type="ARBA" id="ARBA00022989"/>
    </source>
</evidence>
<sequence>MTQPPPNPPPGEEPWQPPHGQPPQGQPPQGQPPGQQPPPWPGPSQPYPGQEPPPYQGGYGGQPPQGGGLPSYGGPGGPGGEYQDPAAGLASRWARLGAAILDGILLTVVIGLLTFPFVDYGEMFETSEGDEFVVPTGQWTANLLGAALGFLYFWLLTYKWGQTLGKKALGIQVVRAADGGAVSQGQAAGRAAFYTVLGGICGCIGFIDVLWILWDPRRQALHDKVAQTVVRKVVPGAPDPYTGR</sequence>
<keyword evidence="4 7" id="KW-1133">Transmembrane helix</keyword>
<reference evidence="9 10" key="1">
    <citation type="submission" date="2018-08" db="EMBL/GenBank/DDBJ databases">
        <title>Sequencing the genomes of 1000 actinobacteria strains.</title>
        <authorList>
            <person name="Klenk H.-P."/>
        </authorList>
    </citation>
    <scope>NUCLEOTIDE SEQUENCE [LARGE SCALE GENOMIC DNA]</scope>
    <source>
        <strain evidence="9 10">DSM 43927</strain>
    </source>
</reference>
<feature type="transmembrane region" description="Helical" evidence="7">
    <location>
        <begin position="191"/>
        <end position="214"/>
    </location>
</feature>
<evidence type="ECO:0000256" key="6">
    <source>
        <dbReference type="SAM" id="MobiDB-lite"/>
    </source>
</evidence>
<dbReference type="Pfam" id="PF06271">
    <property type="entry name" value="RDD"/>
    <property type="match status" value="1"/>
</dbReference>
<proteinExistence type="predicted"/>
<dbReference type="OrthoDB" id="9774993at2"/>